<keyword evidence="4" id="KW-0949">S-adenosyl-L-methionine</keyword>
<dbReference type="Gene3D" id="3.40.50.280">
    <property type="entry name" value="Cobalamin-binding domain"/>
    <property type="match status" value="1"/>
</dbReference>
<evidence type="ECO:0000256" key="6">
    <source>
        <dbReference type="ARBA" id="ARBA00023004"/>
    </source>
</evidence>
<dbReference type="SUPFAM" id="SSF102114">
    <property type="entry name" value="Radical SAM enzymes"/>
    <property type="match status" value="1"/>
</dbReference>
<dbReference type="CDD" id="cd02068">
    <property type="entry name" value="radical_SAM_B12_BD"/>
    <property type="match status" value="1"/>
</dbReference>
<dbReference type="GO" id="GO:0031419">
    <property type="term" value="F:cobalamin binding"/>
    <property type="evidence" value="ECO:0007669"/>
    <property type="project" value="InterPro"/>
</dbReference>
<dbReference type="SFLD" id="SFLDG01123">
    <property type="entry name" value="methyltransferase_(Class_B)"/>
    <property type="match status" value="1"/>
</dbReference>
<evidence type="ECO:0000256" key="7">
    <source>
        <dbReference type="ARBA" id="ARBA00023014"/>
    </source>
</evidence>
<dbReference type="SFLD" id="SFLDG01082">
    <property type="entry name" value="B12-binding_domain_containing"/>
    <property type="match status" value="1"/>
</dbReference>
<dbReference type="Proteomes" id="UP000514462">
    <property type="component" value="Plasmid pRHBSTW-00938_2"/>
</dbReference>
<dbReference type="SFLD" id="SFLDS00029">
    <property type="entry name" value="Radical_SAM"/>
    <property type="match status" value="1"/>
</dbReference>
<feature type="domain" description="Radical SAM core" evidence="9">
    <location>
        <begin position="172"/>
        <end position="397"/>
    </location>
</feature>
<dbReference type="Pfam" id="PF04055">
    <property type="entry name" value="Radical_SAM"/>
    <property type="match status" value="1"/>
</dbReference>
<dbReference type="CDD" id="cd01335">
    <property type="entry name" value="Radical_SAM"/>
    <property type="match status" value="1"/>
</dbReference>
<dbReference type="GO" id="GO:0046872">
    <property type="term" value="F:metal ion binding"/>
    <property type="evidence" value="ECO:0007669"/>
    <property type="project" value="UniProtKB-KW"/>
</dbReference>
<keyword evidence="5" id="KW-0479">Metal-binding</keyword>
<dbReference type="Gene3D" id="3.80.30.20">
    <property type="entry name" value="tm_1862 like domain"/>
    <property type="match status" value="1"/>
</dbReference>
<dbReference type="InterPro" id="IPR006158">
    <property type="entry name" value="Cobalamin-bd"/>
</dbReference>
<dbReference type="GO" id="GO:0051539">
    <property type="term" value="F:4 iron, 4 sulfur cluster binding"/>
    <property type="evidence" value="ECO:0007669"/>
    <property type="project" value="UniProtKB-KW"/>
</dbReference>
<name>A0AAP9R1U5_KLEAE</name>
<dbReference type="RefSeq" id="WP_182015402.1">
    <property type="nucleotide sequence ID" value="NZ_CP055905.1"/>
</dbReference>
<evidence type="ECO:0000259" key="8">
    <source>
        <dbReference type="PROSITE" id="PS51332"/>
    </source>
</evidence>
<evidence type="ECO:0000256" key="2">
    <source>
        <dbReference type="ARBA" id="ARBA00022603"/>
    </source>
</evidence>
<gene>
    <name evidence="10" type="ORF">HV331_26415</name>
</gene>
<dbReference type="EMBL" id="CP055905">
    <property type="protein sequence ID" value="QMR43022.1"/>
    <property type="molecule type" value="Genomic_DNA"/>
</dbReference>
<evidence type="ECO:0000313" key="10">
    <source>
        <dbReference type="EMBL" id="QMR43022.1"/>
    </source>
</evidence>
<dbReference type="InterPro" id="IPR023404">
    <property type="entry name" value="rSAM_horseshoe"/>
</dbReference>
<keyword evidence="6" id="KW-0408">Iron</keyword>
<evidence type="ECO:0000256" key="1">
    <source>
        <dbReference type="ARBA" id="ARBA00001966"/>
    </source>
</evidence>
<sequence>MKPEMYSSQRKMKLVLISPKGPLYRSRGGIFKKSLRYQPLTLTTLAALVPPSLPVEITLLDESIHEIPDNLEADLIGMTVITGNAPRAYELAEKFRARGIHVVLGGPHVTLLPEEAALHADSICVGYAEQSWPRLLEDFIAGKLKPEYRQESDFHLNIPDLPFPERHRFESKNFLTQAVFEATRSCAHNCEFCVAPSAWGRKQFQHPVEWVVNDIRQFIARTGKRKLIFVDLNLVSDIGYAKALFTALIPLKVQWFGLSTVLIAHNHELMELMARSGCKGLLLGLETVSEGSLKDAGKKFNGSVEYKTLIGDLHRLGISIQGCFVFGLDHDTEDVFDRTVELAIDAGIDLPRFSVLTPFPGTPLFARLEQEKRILTKDWSLYDAQHVVFEPKLMSPRELAEGHEYAWKKVYRYSSIARRLWRAKNFTPLGLTANLGYRFYAHHLHQFYTCDWPIEYAPTGMS</sequence>
<evidence type="ECO:0000313" key="11">
    <source>
        <dbReference type="Proteomes" id="UP000514462"/>
    </source>
</evidence>
<dbReference type="AlphaFoldDB" id="A0AAP9R1U5"/>
<keyword evidence="3" id="KW-0808">Transferase</keyword>
<dbReference type="PROSITE" id="PS51332">
    <property type="entry name" value="B12_BINDING"/>
    <property type="match status" value="1"/>
</dbReference>
<dbReference type="PANTHER" id="PTHR43409:SF7">
    <property type="entry name" value="BLL1977 PROTEIN"/>
    <property type="match status" value="1"/>
</dbReference>
<evidence type="ECO:0000259" key="9">
    <source>
        <dbReference type="PROSITE" id="PS51918"/>
    </source>
</evidence>
<dbReference type="Pfam" id="PF13282">
    <property type="entry name" value="DUF4070"/>
    <property type="match status" value="1"/>
</dbReference>
<dbReference type="SMART" id="SM00729">
    <property type="entry name" value="Elp3"/>
    <property type="match status" value="1"/>
</dbReference>
<dbReference type="PANTHER" id="PTHR43409">
    <property type="entry name" value="ANAEROBIC MAGNESIUM-PROTOPORPHYRIN IX MONOMETHYL ESTER CYCLASE-RELATED"/>
    <property type="match status" value="1"/>
</dbReference>
<keyword evidence="10" id="KW-0614">Plasmid</keyword>
<dbReference type="GO" id="GO:0005829">
    <property type="term" value="C:cytosol"/>
    <property type="evidence" value="ECO:0007669"/>
    <property type="project" value="TreeGrafter"/>
</dbReference>
<dbReference type="GO" id="GO:0003824">
    <property type="term" value="F:catalytic activity"/>
    <property type="evidence" value="ECO:0007669"/>
    <property type="project" value="InterPro"/>
</dbReference>
<evidence type="ECO:0000256" key="5">
    <source>
        <dbReference type="ARBA" id="ARBA00022723"/>
    </source>
</evidence>
<organism evidence="10 11">
    <name type="scientific">Klebsiella aerogenes</name>
    <name type="common">Enterobacter aerogenes</name>
    <dbReference type="NCBI Taxonomy" id="548"/>
    <lineage>
        <taxon>Bacteria</taxon>
        <taxon>Pseudomonadati</taxon>
        <taxon>Pseudomonadota</taxon>
        <taxon>Gammaproteobacteria</taxon>
        <taxon>Enterobacterales</taxon>
        <taxon>Enterobacteriaceae</taxon>
        <taxon>Klebsiella/Raoultella group</taxon>
        <taxon>Klebsiella</taxon>
    </lineage>
</organism>
<dbReference type="InterPro" id="IPR051198">
    <property type="entry name" value="BchE-like"/>
</dbReference>
<dbReference type="InterPro" id="IPR007197">
    <property type="entry name" value="rSAM"/>
</dbReference>
<evidence type="ECO:0000256" key="3">
    <source>
        <dbReference type="ARBA" id="ARBA00022679"/>
    </source>
</evidence>
<protein>
    <submittedName>
        <fullName evidence="10">B12-binding domain-containing radical SAM protein</fullName>
    </submittedName>
</protein>
<feature type="domain" description="B12-binding" evidence="8">
    <location>
        <begin position="11"/>
        <end position="146"/>
    </location>
</feature>
<dbReference type="PROSITE" id="PS51918">
    <property type="entry name" value="RADICAL_SAM"/>
    <property type="match status" value="1"/>
</dbReference>
<keyword evidence="2" id="KW-0489">Methyltransferase</keyword>
<dbReference type="InterPro" id="IPR025274">
    <property type="entry name" value="DUF4070"/>
</dbReference>
<dbReference type="InterPro" id="IPR058240">
    <property type="entry name" value="rSAM_sf"/>
</dbReference>
<reference evidence="11" key="1">
    <citation type="submission" date="2020-06" db="EMBL/GenBank/DDBJ databases">
        <title>REHAB project genomes.</title>
        <authorList>
            <person name="Shaw L.P."/>
        </authorList>
    </citation>
    <scope>NUCLEOTIDE SEQUENCE [LARGE SCALE GENOMIC DNA]</scope>
    <source>
        <strain evidence="11">RHBSTW-00938</strain>
        <plasmid evidence="11">prhbstw-00938_2</plasmid>
    </source>
</reference>
<dbReference type="Pfam" id="PF02310">
    <property type="entry name" value="B12-binding"/>
    <property type="match status" value="1"/>
</dbReference>
<proteinExistence type="predicted"/>
<keyword evidence="7" id="KW-0411">Iron-sulfur</keyword>
<geneLocation type="plasmid" evidence="11">
    <name>prhbstw-00938_2</name>
</geneLocation>
<comment type="cofactor">
    <cofactor evidence="1">
        <name>[4Fe-4S] cluster</name>
        <dbReference type="ChEBI" id="CHEBI:49883"/>
    </cofactor>
</comment>
<accession>A0AAP9R1U5</accession>
<dbReference type="InterPro" id="IPR034466">
    <property type="entry name" value="Methyltransferase_Class_B"/>
</dbReference>
<evidence type="ECO:0000256" key="4">
    <source>
        <dbReference type="ARBA" id="ARBA00022691"/>
    </source>
</evidence>
<dbReference type="InterPro" id="IPR006638">
    <property type="entry name" value="Elp3/MiaA/NifB-like_rSAM"/>
</dbReference>